<evidence type="ECO:0000313" key="2">
    <source>
        <dbReference type="EMBL" id="OTF84174.1"/>
    </source>
</evidence>
<evidence type="ECO:0000256" key="1">
    <source>
        <dbReference type="SAM" id="MobiDB-lite"/>
    </source>
</evidence>
<reference evidence="2 3" key="1">
    <citation type="submission" date="2017-03" db="EMBL/GenBank/DDBJ databases">
        <title>Genome Survey of Euroglyphus maynei.</title>
        <authorList>
            <person name="Arlian L.G."/>
            <person name="Morgan M.S."/>
            <person name="Rider S.D."/>
        </authorList>
    </citation>
    <scope>NUCLEOTIDE SEQUENCE [LARGE SCALE GENOMIC DNA]</scope>
    <source>
        <strain evidence="2">Arlian Lab</strain>
        <tissue evidence="2">Whole body</tissue>
    </source>
</reference>
<sequence length="298" mass="32379">MPSQSRPAPVTTTTPIMKNSSIANSSPLLNVLLDKGKLPDFPNNFQQNSSTTPTIASITLNTSNTTSQPQIIPTAATVSTSVAQPINTTVIQNQAPTSTPNTVISQPKMIFLAPNNQTSTLRPTNAEIPAKVIVPDVKPTPNTITTRQPIVNNIRLPTPTATTTPVTIVNGDMKTPGKMNILTPTNAENSSHTNHSLENQTTELNKRLKPNDPPQVVQANGVSVTTQEMTKLPASNVQTIKMAEPQNIQSNNSNLEFECQWNNCQMYAILPGIGRFLSCTYPTHNDIFMSKFYELYLG</sequence>
<evidence type="ECO:0000313" key="3">
    <source>
        <dbReference type="Proteomes" id="UP000194236"/>
    </source>
</evidence>
<comment type="caution">
    <text evidence="2">The sequence shown here is derived from an EMBL/GenBank/DDBJ whole genome shotgun (WGS) entry which is preliminary data.</text>
</comment>
<protein>
    <submittedName>
        <fullName evidence="2">Uncharacterized protein</fullName>
    </submittedName>
</protein>
<name>A0A1Y3BW86_EURMA</name>
<feature type="region of interest" description="Disordered" evidence="1">
    <location>
        <begin position="1"/>
        <end position="21"/>
    </location>
</feature>
<proteinExistence type="predicted"/>
<feature type="non-terminal residue" evidence="2">
    <location>
        <position position="298"/>
    </location>
</feature>
<dbReference type="Proteomes" id="UP000194236">
    <property type="component" value="Unassembled WGS sequence"/>
</dbReference>
<organism evidence="2 3">
    <name type="scientific">Euroglyphus maynei</name>
    <name type="common">Mayne's house dust mite</name>
    <dbReference type="NCBI Taxonomy" id="6958"/>
    <lineage>
        <taxon>Eukaryota</taxon>
        <taxon>Metazoa</taxon>
        <taxon>Ecdysozoa</taxon>
        <taxon>Arthropoda</taxon>
        <taxon>Chelicerata</taxon>
        <taxon>Arachnida</taxon>
        <taxon>Acari</taxon>
        <taxon>Acariformes</taxon>
        <taxon>Sarcoptiformes</taxon>
        <taxon>Astigmata</taxon>
        <taxon>Psoroptidia</taxon>
        <taxon>Analgoidea</taxon>
        <taxon>Pyroglyphidae</taxon>
        <taxon>Pyroglyphinae</taxon>
        <taxon>Euroglyphus</taxon>
    </lineage>
</organism>
<dbReference type="EMBL" id="MUJZ01000300">
    <property type="protein sequence ID" value="OTF84174.1"/>
    <property type="molecule type" value="Genomic_DNA"/>
</dbReference>
<dbReference type="OrthoDB" id="338531at2759"/>
<accession>A0A1Y3BW86</accession>
<feature type="compositionally biased region" description="Polar residues" evidence="1">
    <location>
        <begin position="185"/>
        <end position="203"/>
    </location>
</feature>
<feature type="region of interest" description="Disordered" evidence="1">
    <location>
        <begin position="185"/>
        <end position="214"/>
    </location>
</feature>
<dbReference type="AlphaFoldDB" id="A0A1Y3BW86"/>
<keyword evidence="3" id="KW-1185">Reference proteome</keyword>
<gene>
    <name evidence="2" type="ORF">BLA29_008455</name>
</gene>